<dbReference type="AlphaFoldDB" id="A0A0V0H8X0"/>
<proteinExistence type="predicted"/>
<dbReference type="EMBL" id="GEDG01023346">
    <property type="protein sequence ID" value="JAP16814.1"/>
    <property type="molecule type" value="Transcribed_RNA"/>
</dbReference>
<feature type="non-terminal residue" evidence="1">
    <location>
        <position position="1"/>
    </location>
</feature>
<name>A0A0V0H8X0_SOLCH</name>
<protein>
    <submittedName>
        <fullName evidence="1">Putative ovule protein</fullName>
    </submittedName>
</protein>
<accession>A0A0V0H8X0</accession>
<organism evidence="1">
    <name type="scientific">Solanum chacoense</name>
    <name type="common">Chaco potato</name>
    <dbReference type="NCBI Taxonomy" id="4108"/>
    <lineage>
        <taxon>Eukaryota</taxon>
        <taxon>Viridiplantae</taxon>
        <taxon>Streptophyta</taxon>
        <taxon>Embryophyta</taxon>
        <taxon>Tracheophyta</taxon>
        <taxon>Spermatophyta</taxon>
        <taxon>Magnoliopsida</taxon>
        <taxon>eudicotyledons</taxon>
        <taxon>Gunneridae</taxon>
        <taxon>Pentapetalae</taxon>
        <taxon>asterids</taxon>
        <taxon>lamiids</taxon>
        <taxon>Solanales</taxon>
        <taxon>Solanaceae</taxon>
        <taxon>Solanoideae</taxon>
        <taxon>Solaneae</taxon>
        <taxon>Solanum</taxon>
    </lineage>
</organism>
<evidence type="ECO:0000313" key="1">
    <source>
        <dbReference type="EMBL" id="JAP16814.1"/>
    </source>
</evidence>
<reference evidence="1" key="1">
    <citation type="submission" date="2015-12" db="EMBL/GenBank/DDBJ databases">
        <title>Gene expression during late stages of embryo sac development: a critical building block for successful pollen-pistil interactions.</title>
        <authorList>
            <person name="Liu Y."/>
            <person name="Joly V."/>
            <person name="Sabar M."/>
            <person name="Matton D.P."/>
        </authorList>
    </citation>
    <scope>NUCLEOTIDE SEQUENCE</scope>
</reference>
<sequence>LKQRFHRIFSHIEHVDSTISFQGVTNAEFILEAKHFISSAGYYTKISFFLIQHTTKPVVTYKTVSTPTQYRLTHFQINIPTYKESQIEILTANSYYIKKNTKL</sequence>